<name>A0AAD1HA31_9MYCO</name>
<keyword evidence="1" id="KW-1003">Cell membrane</keyword>
<dbReference type="EMBL" id="AP022560">
    <property type="protein sequence ID" value="BBX01259.1"/>
    <property type="molecule type" value="Genomic_DNA"/>
</dbReference>
<keyword evidence="8" id="KW-1185">Reference proteome</keyword>
<dbReference type="GO" id="GO:0016020">
    <property type="term" value="C:membrane"/>
    <property type="evidence" value="ECO:0007669"/>
    <property type="project" value="InterPro"/>
</dbReference>
<evidence type="ECO:0000256" key="6">
    <source>
        <dbReference type="SAM" id="MobiDB-lite"/>
    </source>
</evidence>
<sequence length="331" mass="32970">MKVPDNTPVRLTAVGIALVCVLAGCGKDDKAATSSSSTSATSTSSAPATTTAAEPAANDYSALLISAEDIDAPEPFIADEPMNNPDGMNGIATIFHNESNTAMIGDTITVFADPAEAAAALGKTAETLPTTTVVGDAVPSPIGSDGLLVAGTSPDGTSAVTVLLFQEQNAVVTLQFESAPGDLNPVPPDFVQSVGQLQFDTLKDGLPNITPPPPAGAGASSPVSVTVDGNPANVQGQVVCATNDGKFSIAVGDMATGIIVGLEPDASAVHNVGLGTVDGVVMSFTEGVPGNSATATKEGNTYKISGVASGSSEANPAEQITKPFEITVTCP</sequence>
<keyword evidence="3" id="KW-0472">Membrane</keyword>
<keyword evidence="4" id="KW-0564">Palmitate</keyword>
<evidence type="ECO:0000256" key="4">
    <source>
        <dbReference type="ARBA" id="ARBA00023139"/>
    </source>
</evidence>
<keyword evidence="2" id="KW-0732">Signal</keyword>
<dbReference type="InterPro" id="IPR008691">
    <property type="entry name" value="LpqH"/>
</dbReference>
<protein>
    <recommendedName>
        <fullName evidence="9">Lipoprotein LpqH</fullName>
    </recommendedName>
</protein>
<evidence type="ECO:0000256" key="3">
    <source>
        <dbReference type="ARBA" id="ARBA00023136"/>
    </source>
</evidence>
<dbReference type="Proteomes" id="UP000466681">
    <property type="component" value="Chromosome"/>
</dbReference>
<evidence type="ECO:0000256" key="1">
    <source>
        <dbReference type="ARBA" id="ARBA00022475"/>
    </source>
</evidence>
<accession>A0AAD1HA31</accession>
<organism evidence="7 8">
    <name type="scientific">Mycolicibacterium moriokaense</name>
    <dbReference type="NCBI Taxonomy" id="39691"/>
    <lineage>
        <taxon>Bacteria</taxon>
        <taxon>Bacillati</taxon>
        <taxon>Actinomycetota</taxon>
        <taxon>Actinomycetes</taxon>
        <taxon>Mycobacteriales</taxon>
        <taxon>Mycobacteriaceae</taxon>
        <taxon>Mycolicibacterium</taxon>
    </lineage>
</organism>
<gene>
    <name evidence="7" type="ORF">MMOR_21950</name>
</gene>
<reference evidence="7 8" key="1">
    <citation type="journal article" date="2019" name="Emerg. Microbes Infect.">
        <title>Comprehensive subspecies identification of 175 nontuberculous mycobacteria species based on 7547 genomic profiles.</title>
        <authorList>
            <person name="Matsumoto Y."/>
            <person name="Kinjo T."/>
            <person name="Motooka D."/>
            <person name="Nabeya D."/>
            <person name="Jung N."/>
            <person name="Uechi K."/>
            <person name="Horii T."/>
            <person name="Iida T."/>
            <person name="Fujita J."/>
            <person name="Nakamura S."/>
        </authorList>
    </citation>
    <scope>NUCLEOTIDE SEQUENCE [LARGE SCALE GENOMIC DNA]</scope>
    <source>
        <strain evidence="7 8">JCM 6375</strain>
    </source>
</reference>
<feature type="compositionally biased region" description="Low complexity" evidence="6">
    <location>
        <begin position="32"/>
        <end position="53"/>
    </location>
</feature>
<dbReference type="PROSITE" id="PS51257">
    <property type="entry name" value="PROKAR_LIPOPROTEIN"/>
    <property type="match status" value="1"/>
</dbReference>
<evidence type="ECO:0000313" key="8">
    <source>
        <dbReference type="Proteomes" id="UP000466681"/>
    </source>
</evidence>
<feature type="compositionally biased region" description="Low complexity" evidence="6">
    <location>
        <begin position="216"/>
        <end position="227"/>
    </location>
</feature>
<dbReference type="Pfam" id="PF05481">
    <property type="entry name" value="Myco_19_kDa"/>
    <property type="match status" value="1"/>
</dbReference>
<feature type="region of interest" description="Disordered" evidence="6">
    <location>
        <begin position="207"/>
        <end position="228"/>
    </location>
</feature>
<evidence type="ECO:0000256" key="5">
    <source>
        <dbReference type="ARBA" id="ARBA00023288"/>
    </source>
</evidence>
<dbReference type="KEGG" id="mmor:MMOR_21950"/>
<feature type="region of interest" description="Disordered" evidence="6">
    <location>
        <begin position="30"/>
        <end position="53"/>
    </location>
</feature>
<dbReference type="RefSeq" id="WP_234810299.1">
    <property type="nucleotide sequence ID" value="NZ_AP022560.1"/>
</dbReference>
<proteinExistence type="predicted"/>
<dbReference type="AlphaFoldDB" id="A0AAD1HA31"/>
<evidence type="ECO:0000313" key="7">
    <source>
        <dbReference type="EMBL" id="BBX01259.1"/>
    </source>
</evidence>
<keyword evidence="5" id="KW-0449">Lipoprotein</keyword>
<evidence type="ECO:0008006" key="9">
    <source>
        <dbReference type="Google" id="ProtNLM"/>
    </source>
</evidence>
<evidence type="ECO:0000256" key="2">
    <source>
        <dbReference type="ARBA" id="ARBA00022729"/>
    </source>
</evidence>